<evidence type="ECO:0000313" key="2">
    <source>
        <dbReference type="EMBL" id="CRK89344.1"/>
    </source>
</evidence>
<keyword evidence="3" id="KW-1185">Reference proteome</keyword>
<accession>A0A1J1HMQ4</accession>
<evidence type="ECO:0000313" key="3">
    <source>
        <dbReference type="Proteomes" id="UP000183832"/>
    </source>
</evidence>
<dbReference type="Pfam" id="PF15868">
    <property type="entry name" value="MBF2"/>
    <property type="match status" value="1"/>
</dbReference>
<gene>
    <name evidence="2" type="ORF">CLUMA_CG003103</name>
</gene>
<dbReference type="PANTHER" id="PTHR37685">
    <property type="entry name" value="GEO11136P1-RELATED"/>
    <property type="match status" value="1"/>
</dbReference>
<dbReference type="AlphaFoldDB" id="A0A1J1HMQ4"/>
<reference evidence="2 3" key="1">
    <citation type="submission" date="2015-04" db="EMBL/GenBank/DDBJ databases">
        <authorList>
            <person name="Syromyatnikov M.Y."/>
            <person name="Popov V.N."/>
        </authorList>
    </citation>
    <scope>NUCLEOTIDE SEQUENCE [LARGE SCALE GENOMIC DNA]</scope>
</reference>
<evidence type="ECO:0000256" key="1">
    <source>
        <dbReference type="SAM" id="SignalP"/>
    </source>
</evidence>
<dbReference type="EMBL" id="CVRI01000012">
    <property type="protein sequence ID" value="CRK89344.1"/>
    <property type="molecule type" value="Genomic_DNA"/>
</dbReference>
<dbReference type="Proteomes" id="UP000183832">
    <property type="component" value="Unassembled WGS sequence"/>
</dbReference>
<feature type="signal peptide" evidence="1">
    <location>
        <begin position="1"/>
        <end position="19"/>
    </location>
</feature>
<dbReference type="OrthoDB" id="8192785at2759"/>
<dbReference type="PANTHER" id="PTHR37685:SF1">
    <property type="entry name" value="GEO11136P1-RELATED"/>
    <property type="match status" value="1"/>
</dbReference>
<dbReference type="InterPro" id="IPR031734">
    <property type="entry name" value="MBF2"/>
</dbReference>
<sequence length="167" mass="18609">MIVTKPLVLLVLAVSVVFATPINKNELSLESIQRNVREIDWNFFSRTTKKPTTTTTAPPKLPNNLEIGHCEDDDKIIYIDDTRLEANNSTLGGVIEIHIDSPYYITCVKVLDQMPAGTGAIPTYNSGGYGKDFIFINAQGQYGHGIHFKIIVRGNLKMSENEISRNK</sequence>
<organism evidence="2 3">
    <name type="scientific">Clunio marinus</name>
    <dbReference type="NCBI Taxonomy" id="568069"/>
    <lineage>
        <taxon>Eukaryota</taxon>
        <taxon>Metazoa</taxon>
        <taxon>Ecdysozoa</taxon>
        <taxon>Arthropoda</taxon>
        <taxon>Hexapoda</taxon>
        <taxon>Insecta</taxon>
        <taxon>Pterygota</taxon>
        <taxon>Neoptera</taxon>
        <taxon>Endopterygota</taxon>
        <taxon>Diptera</taxon>
        <taxon>Nematocera</taxon>
        <taxon>Chironomoidea</taxon>
        <taxon>Chironomidae</taxon>
        <taxon>Clunio</taxon>
    </lineage>
</organism>
<name>A0A1J1HMQ4_9DIPT</name>
<feature type="chain" id="PRO_5012136505" evidence="1">
    <location>
        <begin position="20"/>
        <end position="167"/>
    </location>
</feature>
<protein>
    <submittedName>
        <fullName evidence="2">CLUMA_CG003103, isoform A</fullName>
    </submittedName>
</protein>
<proteinExistence type="predicted"/>
<keyword evidence="1" id="KW-0732">Signal</keyword>